<dbReference type="Gene3D" id="3.40.47.10">
    <property type="match status" value="1"/>
</dbReference>
<feature type="active site" description="For beta-ketoacyl synthase activity" evidence="12">
    <location>
        <position position="184"/>
    </location>
</feature>
<organism evidence="15 16">
    <name type="scientific">Cysteiniphilum litorale</name>
    <dbReference type="NCBI Taxonomy" id="2056700"/>
    <lineage>
        <taxon>Bacteria</taxon>
        <taxon>Pseudomonadati</taxon>
        <taxon>Pseudomonadota</taxon>
        <taxon>Gammaproteobacteria</taxon>
        <taxon>Thiotrichales</taxon>
        <taxon>Fastidiosibacteraceae</taxon>
        <taxon>Cysteiniphilum</taxon>
    </lineage>
</organism>
<keyword evidence="10 11" id="KW-0012">Acyltransferase</keyword>
<dbReference type="NCBIfam" id="NF005589">
    <property type="entry name" value="PRK07314.1"/>
    <property type="match status" value="1"/>
</dbReference>
<evidence type="ECO:0000256" key="10">
    <source>
        <dbReference type="ARBA" id="ARBA00023315"/>
    </source>
</evidence>
<dbReference type="CDD" id="cd00834">
    <property type="entry name" value="KAS_I_II"/>
    <property type="match status" value="1"/>
</dbReference>
<dbReference type="PROSITE" id="PS52004">
    <property type="entry name" value="KS3_2"/>
    <property type="match status" value="1"/>
</dbReference>
<dbReference type="InterPro" id="IPR018201">
    <property type="entry name" value="Ketoacyl_synth_AS"/>
</dbReference>
<dbReference type="Pfam" id="PF00109">
    <property type="entry name" value="ketoacyl-synt"/>
    <property type="match status" value="1"/>
</dbReference>
<dbReference type="PIRSF" id="PIRSF000447">
    <property type="entry name" value="KAS_II"/>
    <property type="match status" value="1"/>
</dbReference>
<dbReference type="EMBL" id="BMJS01000027">
    <property type="protein sequence ID" value="GGG03270.1"/>
    <property type="molecule type" value="Genomic_DNA"/>
</dbReference>
<dbReference type="InterPro" id="IPR014030">
    <property type="entry name" value="Ketoacyl_synth_N"/>
</dbReference>
<evidence type="ECO:0000256" key="4">
    <source>
        <dbReference type="ARBA" id="ARBA00014657"/>
    </source>
</evidence>
<comment type="catalytic activity">
    <reaction evidence="11">
        <text>a fatty acyl-[ACP] + malonyl-[ACP] + H(+) = a 3-oxoacyl-[ACP] + holo-[ACP] + CO2</text>
        <dbReference type="Rhea" id="RHEA:22836"/>
        <dbReference type="Rhea" id="RHEA-COMP:9623"/>
        <dbReference type="Rhea" id="RHEA-COMP:9685"/>
        <dbReference type="Rhea" id="RHEA-COMP:9916"/>
        <dbReference type="Rhea" id="RHEA-COMP:14125"/>
        <dbReference type="ChEBI" id="CHEBI:15378"/>
        <dbReference type="ChEBI" id="CHEBI:16526"/>
        <dbReference type="ChEBI" id="CHEBI:64479"/>
        <dbReference type="ChEBI" id="CHEBI:78449"/>
        <dbReference type="ChEBI" id="CHEBI:78776"/>
        <dbReference type="ChEBI" id="CHEBI:138651"/>
    </reaction>
</comment>
<evidence type="ECO:0000256" key="3">
    <source>
        <dbReference type="ARBA" id="ARBA00012356"/>
    </source>
</evidence>
<gene>
    <name evidence="15" type="primary">fabF</name>
    <name evidence="15" type="ORF">GCM10010995_20870</name>
</gene>
<dbReference type="InterPro" id="IPR020841">
    <property type="entry name" value="PKS_Beta-ketoAc_synthase_dom"/>
</dbReference>
<accession>A0A8J2Z608</accession>
<dbReference type="InterPro" id="IPR000794">
    <property type="entry name" value="Beta-ketoacyl_synthase"/>
</dbReference>
<dbReference type="GO" id="GO:0005829">
    <property type="term" value="C:cytosol"/>
    <property type="evidence" value="ECO:0007669"/>
    <property type="project" value="TreeGrafter"/>
</dbReference>
<dbReference type="PANTHER" id="PTHR11712">
    <property type="entry name" value="POLYKETIDE SYNTHASE-RELATED"/>
    <property type="match status" value="1"/>
</dbReference>
<comment type="pathway">
    <text evidence="1 11">Lipid metabolism; fatty acid biosynthesis.</text>
</comment>
<reference evidence="15" key="2">
    <citation type="submission" date="2020-09" db="EMBL/GenBank/DDBJ databases">
        <authorList>
            <person name="Sun Q."/>
            <person name="Zhou Y."/>
        </authorList>
    </citation>
    <scope>NUCLEOTIDE SEQUENCE</scope>
    <source>
        <strain evidence="15">CGMCC 1.15758</strain>
    </source>
</reference>
<dbReference type="InterPro" id="IPR016039">
    <property type="entry name" value="Thiolase-like"/>
</dbReference>
<protein>
    <recommendedName>
        <fullName evidence="4 11">3-oxoacyl-[acyl-carrier-protein] synthase 2</fullName>
        <ecNumber evidence="3 11">2.3.1.179</ecNumber>
    </recommendedName>
</protein>
<dbReference type="PROSITE" id="PS00606">
    <property type="entry name" value="KS3_1"/>
    <property type="match status" value="1"/>
</dbReference>
<dbReference type="Pfam" id="PF02801">
    <property type="entry name" value="Ketoacyl-synt_C"/>
    <property type="match status" value="1"/>
</dbReference>
<evidence type="ECO:0000256" key="12">
    <source>
        <dbReference type="PIRSR" id="PIRSR000447-1"/>
    </source>
</evidence>
<dbReference type="NCBIfam" id="TIGR03150">
    <property type="entry name" value="fabF"/>
    <property type="match status" value="1"/>
</dbReference>
<evidence type="ECO:0000256" key="13">
    <source>
        <dbReference type="RuleBase" id="RU003694"/>
    </source>
</evidence>
<keyword evidence="9 11" id="KW-0275">Fatty acid biosynthesis</keyword>
<comment type="caution">
    <text evidence="15">The sequence shown here is derived from an EMBL/GenBank/DDBJ whole genome shotgun (WGS) entry which is preliminary data.</text>
</comment>
<dbReference type="Proteomes" id="UP000636949">
    <property type="component" value="Unassembled WGS sequence"/>
</dbReference>
<evidence type="ECO:0000256" key="1">
    <source>
        <dbReference type="ARBA" id="ARBA00005194"/>
    </source>
</evidence>
<keyword evidence="7" id="KW-0276">Fatty acid metabolism</keyword>
<dbReference type="GO" id="GO:0006633">
    <property type="term" value="P:fatty acid biosynthetic process"/>
    <property type="evidence" value="ECO:0007669"/>
    <property type="project" value="UniProtKB-UniRule"/>
</dbReference>
<name>A0A8J2Z608_9GAMM</name>
<comment type="function">
    <text evidence="11">Involved in the type II fatty acid elongation cycle. Catalyzes the elongation of a wide range of acyl-ACP by the addition of two carbons from malonyl-ACP to an acyl acceptor. Can efficiently catalyze the conversion of palmitoleoyl-ACP (cis-hexadec-9-enoyl-ACP) to cis-vaccenoyl-ACP (cis-octadec-11-enoyl-ACP), an essential step in the thermal regulation of fatty acid composition.</text>
</comment>
<dbReference type="InterPro" id="IPR017568">
    <property type="entry name" value="3-oxoacyl-ACP_synth-2"/>
</dbReference>
<keyword evidence="5 11" id="KW-0444">Lipid biosynthesis</keyword>
<feature type="domain" description="Ketosynthase family 3 (KS3)" evidence="14">
    <location>
        <begin position="17"/>
        <end position="429"/>
    </location>
</feature>
<keyword evidence="8" id="KW-0443">Lipid metabolism</keyword>
<keyword evidence="6 11" id="KW-0808">Transferase</keyword>
<dbReference type="SMART" id="SM00825">
    <property type="entry name" value="PKS_KS"/>
    <property type="match status" value="1"/>
</dbReference>
<comment type="similarity">
    <text evidence="2 11 13">Belongs to the thiolase-like superfamily. Beta-ketoacyl-ACP synthases family.</text>
</comment>
<dbReference type="InterPro" id="IPR014031">
    <property type="entry name" value="Ketoacyl_synth_C"/>
</dbReference>
<comment type="catalytic activity">
    <reaction evidence="11">
        <text>(9Z)-hexadecenoyl-[ACP] + malonyl-[ACP] + H(+) = 3-oxo-(11Z)-octadecenoyl-[ACP] + holo-[ACP] + CO2</text>
        <dbReference type="Rhea" id="RHEA:55040"/>
        <dbReference type="Rhea" id="RHEA-COMP:9623"/>
        <dbReference type="Rhea" id="RHEA-COMP:9685"/>
        <dbReference type="Rhea" id="RHEA-COMP:10800"/>
        <dbReference type="Rhea" id="RHEA-COMP:14074"/>
        <dbReference type="ChEBI" id="CHEBI:15378"/>
        <dbReference type="ChEBI" id="CHEBI:16526"/>
        <dbReference type="ChEBI" id="CHEBI:64479"/>
        <dbReference type="ChEBI" id="CHEBI:78449"/>
        <dbReference type="ChEBI" id="CHEBI:83989"/>
        <dbReference type="ChEBI" id="CHEBI:138538"/>
        <dbReference type="EC" id="2.3.1.179"/>
    </reaction>
</comment>
<evidence type="ECO:0000256" key="2">
    <source>
        <dbReference type="ARBA" id="ARBA00008467"/>
    </source>
</evidence>
<evidence type="ECO:0000313" key="15">
    <source>
        <dbReference type="EMBL" id="GGG03270.1"/>
    </source>
</evidence>
<evidence type="ECO:0000259" key="14">
    <source>
        <dbReference type="PROSITE" id="PS52004"/>
    </source>
</evidence>
<evidence type="ECO:0000256" key="6">
    <source>
        <dbReference type="ARBA" id="ARBA00022679"/>
    </source>
</evidence>
<keyword evidence="16" id="KW-1185">Reference proteome</keyword>
<evidence type="ECO:0000256" key="9">
    <source>
        <dbReference type="ARBA" id="ARBA00023160"/>
    </source>
</evidence>
<evidence type="ECO:0000256" key="7">
    <source>
        <dbReference type="ARBA" id="ARBA00022832"/>
    </source>
</evidence>
<evidence type="ECO:0000256" key="5">
    <source>
        <dbReference type="ARBA" id="ARBA00022516"/>
    </source>
</evidence>
<dbReference type="FunFam" id="3.40.47.10:FF:000009">
    <property type="entry name" value="3-oxoacyl-[acyl-carrier-protein] synthase 2"/>
    <property type="match status" value="1"/>
</dbReference>
<dbReference type="AlphaFoldDB" id="A0A8J2Z608"/>
<dbReference type="EC" id="2.3.1.179" evidence="3 11"/>
<proteinExistence type="inferred from homology"/>
<evidence type="ECO:0000313" key="16">
    <source>
        <dbReference type="Proteomes" id="UP000636949"/>
    </source>
</evidence>
<dbReference type="SUPFAM" id="SSF53901">
    <property type="entry name" value="Thiolase-like"/>
    <property type="match status" value="2"/>
</dbReference>
<dbReference type="PANTHER" id="PTHR11712:SF336">
    <property type="entry name" value="3-OXOACYL-[ACYL-CARRIER-PROTEIN] SYNTHASE, MITOCHONDRIAL"/>
    <property type="match status" value="1"/>
</dbReference>
<evidence type="ECO:0000256" key="11">
    <source>
        <dbReference type="PIRNR" id="PIRNR000447"/>
    </source>
</evidence>
<evidence type="ECO:0000256" key="8">
    <source>
        <dbReference type="ARBA" id="ARBA00023098"/>
    </source>
</evidence>
<sequence length="430" mass="45703">MVCERYKHLDNEIMKSARRVVITGLGALSPLGNDVKSTWDAILKGQSGITQLPEFDLEHGPSISEFKVTIGGTIKNFDPLAHFDKKEIKKYDPFMQYGLVAAEEAWQDAGITVTDENCRRIGVSMSSGIGGLGELEATRVVIDTKGPKRISPFCIPATIINLISGNFSIKHNLRGPNTAIVTACTTGAHNIGMAARMIAYGDADVMIAGGADKANTAIGIGGFAAARALSERNHDPKGASRPWDKDRDGFVLSNGAAAVVLEEYEHAKKRGAKIYGELIGYAMNADAFHITSPSGEGGYECMQLALEDAGINADQVQYINAHGTSTPAGDVKESQAAEKLMGNHAKNIVMSSTKSMTGHMLGAAGAIEAIFSLLAIRDQVAPPTINLDNVDEGCNLDYAAHQAKPMKIDIAMSNSFGFGGTNGTLVFKKI</sequence>
<dbReference type="GO" id="GO:0004315">
    <property type="term" value="F:3-oxoacyl-[acyl-carrier-protein] synthase activity"/>
    <property type="evidence" value="ECO:0007669"/>
    <property type="project" value="UniProtKB-UniRule"/>
</dbReference>
<dbReference type="UniPathway" id="UPA00094"/>
<reference evidence="15" key="1">
    <citation type="journal article" date="2014" name="Int. J. Syst. Evol. Microbiol.">
        <title>Complete genome sequence of Corynebacterium casei LMG S-19264T (=DSM 44701T), isolated from a smear-ripened cheese.</title>
        <authorList>
            <consortium name="US DOE Joint Genome Institute (JGI-PGF)"/>
            <person name="Walter F."/>
            <person name="Albersmeier A."/>
            <person name="Kalinowski J."/>
            <person name="Ruckert C."/>
        </authorList>
    </citation>
    <scope>NUCLEOTIDE SEQUENCE</scope>
    <source>
        <strain evidence="15">CGMCC 1.15758</strain>
    </source>
</reference>